<evidence type="ECO:0000256" key="4">
    <source>
        <dbReference type="ARBA" id="ARBA00023237"/>
    </source>
</evidence>
<dbReference type="RefSeq" id="WP_142863974.1">
    <property type="nucleotide sequence ID" value="NZ_VJMF01000071.1"/>
</dbReference>
<evidence type="ECO:0000313" key="8">
    <source>
        <dbReference type="Proteomes" id="UP000316781"/>
    </source>
</evidence>
<dbReference type="Pfam" id="PF13505">
    <property type="entry name" value="OMP_b-brl"/>
    <property type="match status" value="1"/>
</dbReference>
<organism evidence="7 8">
    <name type="scientific">Methylosinus sporium</name>
    <dbReference type="NCBI Taxonomy" id="428"/>
    <lineage>
        <taxon>Bacteria</taxon>
        <taxon>Pseudomonadati</taxon>
        <taxon>Pseudomonadota</taxon>
        <taxon>Alphaproteobacteria</taxon>
        <taxon>Hyphomicrobiales</taxon>
        <taxon>Methylocystaceae</taxon>
        <taxon>Methylosinus</taxon>
    </lineage>
</organism>
<dbReference type="Gene3D" id="2.40.160.20">
    <property type="match status" value="1"/>
</dbReference>
<dbReference type="Proteomes" id="UP000316781">
    <property type="component" value="Unassembled WGS sequence"/>
</dbReference>
<dbReference type="InterPro" id="IPR051692">
    <property type="entry name" value="OMP-like"/>
</dbReference>
<name>A0A549SLD0_METSR</name>
<dbReference type="GO" id="GO:0009279">
    <property type="term" value="C:cell outer membrane"/>
    <property type="evidence" value="ECO:0007669"/>
    <property type="project" value="UniProtKB-SubCell"/>
</dbReference>
<evidence type="ECO:0000313" key="7">
    <source>
        <dbReference type="EMBL" id="TRL30422.1"/>
    </source>
</evidence>
<proteinExistence type="inferred from homology"/>
<comment type="similarity">
    <text evidence="5">Belongs to the Omp25/RopB family.</text>
</comment>
<evidence type="ECO:0000256" key="2">
    <source>
        <dbReference type="ARBA" id="ARBA00022729"/>
    </source>
</evidence>
<dbReference type="PANTHER" id="PTHR34001:SF3">
    <property type="entry name" value="BLL7405 PROTEIN"/>
    <property type="match status" value="1"/>
</dbReference>
<evidence type="ECO:0000256" key="1">
    <source>
        <dbReference type="ARBA" id="ARBA00004442"/>
    </source>
</evidence>
<dbReference type="InterPro" id="IPR027385">
    <property type="entry name" value="Beta-barrel_OMP"/>
</dbReference>
<dbReference type="AlphaFoldDB" id="A0A549SLD0"/>
<dbReference type="InterPro" id="IPR011250">
    <property type="entry name" value="OMP/PagP_B-barrel"/>
</dbReference>
<accession>A0A549SLD0</accession>
<evidence type="ECO:0000259" key="6">
    <source>
        <dbReference type="Pfam" id="PF13505"/>
    </source>
</evidence>
<dbReference type="PANTHER" id="PTHR34001">
    <property type="entry name" value="BLL7405 PROTEIN"/>
    <property type="match status" value="1"/>
</dbReference>
<gene>
    <name evidence="7" type="ORF">FM996_16760</name>
</gene>
<sequence length="274" mass="30282">MFMQSSKHRLHLAVRPHMPGRSTTHTYSHLLHREQQMTCKNRFTALVLIFCTTAADAADLPRSYFVPPPPVFVPPPPVFLFEGFYVGAQIGYARTATRLRNVFVPTGATLTSRTIHGDSVVGGLHAGYDWHSGPLVFGLVGDINFANARSSAETVFGDSVVDRVGLQGSMRGRVGYAFDRILVYATGGLFLADVSRHYYSGAFAAHRNDIVVGPTLGLGVEYALDDRWRAKIEYRIDGLPTQREYFTPISPGVKLRRESGEGEIKLGLSYRFGN</sequence>
<evidence type="ECO:0000256" key="3">
    <source>
        <dbReference type="ARBA" id="ARBA00023136"/>
    </source>
</evidence>
<keyword evidence="3" id="KW-0472">Membrane</keyword>
<dbReference type="EMBL" id="VJMF01000071">
    <property type="protein sequence ID" value="TRL30422.1"/>
    <property type="molecule type" value="Genomic_DNA"/>
</dbReference>
<comment type="caution">
    <text evidence="7">The sequence shown here is derived from an EMBL/GenBank/DDBJ whole genome shotgun (WGS) entry which is preliminary data.</text>
</comment>
<comment type="subcellular location">
    <subcellularLocation>
        <location evidence="1">Cell outer membrane</location>
    </subcellularLocation>
</comment>
<evidence type="ECO:0000256" key="5">
    <source>
        <dbReference type="ARBA" id="ARBA00038306"/>
    </source>
</evidence>
<dbReference type="SUPFAM" id="SSF56925">
    <property type="entry name" value="OMPA-like"/>
    <property type="match status" value="1"/>
</dbReference>
<keyword evidence="4" id="KW-0998">Cell outer membrane</keyword>
<keyword evidence="2" id="KW-0732">Signal</keyword>
<feature type="domain" description="Outer membrane protein beta-barrel" evidence="6">
    <location>
        <begin position="82"/>
        <end position="272"/>
    </location>
</feature>
<protein>
    <submittedName>
        <fullName evidence="7">Porin family protein</fullName>
    </submittedName>
</protein>
<reference evidence="7 8" key="1">
    <citation type="submission" date="2019-07" db="EMBL/GenBank/DDBJ databases">
        <title>Ln-dependent methylotrophs.</title>
        <authorList>
            <person name="Tani A."/>
        </authorList>
    </citation>
    <scope>NUCLEOTIDE SEQUENCE [LARGE SCALE GENOMIC DNA]</scope>
    <source>
        <strain evidence="7 8">SM89A</strain>
    </source>
</reference>